<name>A0AAN8EMK0_9EURO</name>
<keyword evidence="3" id="KW-1185">Reference proteome</keyword>
<protein>
    <submittedName>
        <fullName evidence="2">Uncharacterized protein</fullName>
    </submittedName>
</protein>
<dbReference type="AlphaFoldDB" id="A0AAN8EMK0"/>
<feature type="compositionally biased region" description="Basic and acidic residues" evidence="1">
    <location>
        <begin position="40"/>
        <end position="50"/>
    </location>
</feature>
<sequence length="316" mass="36555">MAFWYDLPAEVKQNILEHLVVGLHVKFEPRHAATRATRNAKQEEKDKETDSTSANGLNMLLLVSKNFLTYNELEGALLTNATICILDLRAFNTLEKRYGKLGLAMITKMVIDPKMTSYAMARAGTKFPELHAYMKTKTSNMQRITISLIHRFPELFDTYLTFAQAVKIAGGHLLRRCDFSVLDGNMYVFRYTDDIAATGRKLTQQFLEQPLLCLRQKQDRWLTKLFDVGEYGRCEIILEWQLLFADEKWDVERSSWHRVQHKVQFSSHNWCVALPTAGGPVFCPQRLLEGATELYKDYPWLVESVNAVEHDKYYTI</sequence>
<evidence type="ECO:0000256" key="1">
    <source>
        <dbReference type="SAM" id="MobiDB-lite"/>
    </source>
</evidence>
<gene>
    <name evidence="2" type="ORF">OHC33_010914</name>
</gene>
<evidence type="ECO:0000313" key="2">
    <source>
        <dbReference type="EMBL" id="KAK5948073.1"/>
    </source>
</evidence>
<proteinExistence type="predicted"/>
<comment type="caution">
    <text evidence="2">The sequence shown here is derived from an EMBL/GenBank/DDBJ whole genome shotgun (WGS) entry which is preliminary data.</text>
</comment>
<dbReference type="Proteomes" id="UP001316803">
    <property type="component" value="Unassembled WGS sequence"/>
</dbReference>
<dbReference type="EMBL" id="JAKLMC020000054">
    <property type="protein sequence ID" value="KAK5948073.1"/>
    <property type="molecule type" value="Genomic_DNA"/>
</dbReference>
<feature type="region of interest" description="Disordered" evidence="1">
    <location>
        <begin position="32"/>
        <end position="52"/>
    </location>
</feature>
<evidence type="ECO:0000313" key="3">
    <source>
        <dbReference type="Proteomes" id="UP001316803"/>
    </source>
</evidence>
<accession>A0AAN8EMK0</accession>
<organism evidence="2 3">
    <name type="scientific">Knufia fluminis</name>
    <dbReference type="NCBI Taxonomy" id="191047"/>
    <lineage>
        <taxon>Eukaryota</taxon>
        <taxon>Fungi</taxon>
        <taxon>Dikarya</taxon>
        <taxon>Ascomycota</taxon>
        <taxon>Pezizomycotina</taxon>
        <taxon>Eurotiomycetes</taxon>
        <taxon>Chaetothyriomycetidae</taxon>
        <taxon>Chaetothyriales</taxon>
        <taxon>Trichomeriaceae</taxon>
        <taxon>Knufia</taxon>
    </lineage>
</organism>
<reference evidence="2 3" key="1">
    <citation type="submission" date="2022-12" db="EMBL/GenBank/DDBJ databases">
        <title>Genomic features and morphological characterization of a novel Knufia sp. strain isolated from spacecraft assembly facility.</title>
        <authorList>
            <person name="Teixeira M."/>
            <person name="Chander A.M."/>
            <person name="Stajich J.E."/>
            <person name="Venkateswaran K."/>
        </authorList>
    </citation>
    <scope>NUCLEOTIDE SEQUENCE [LARGE SCALE GENOMIC DNA]</scope>
    <source>
        <strain evidence="2 3">FJI-L2-BK-P2</strain>
    </source>
</reference>